<evidence type="ECO:0000256" key="5">
    <source>
        <dbReference type="ARBA" id="ARBA00022801"/>
    </source>
</evidence>
<feature type="binding site" evidence="6">
    <location>
        <position position="96"/>
    </location>
    <ligand>
        <name>a divalent metal cation</name>
        <dbReference type="ChEBI" id="CHEBI:60240"/>
        <label>1</label>
    </ligand>
</feature>
<comment type="catalytic activity">
    <reaction evidence="6 7">
        <text>Release of N-terminal amino acids, preferentially methionine, from peptides and arylamides.</text>
        <dbReference type="EC" id="3.4.11.18"/>
    </reaction>
</comment>
<reference evidence="9 10" key="1">
    <citation type="submission" date="2020-03" db="EMBL/GenBank/DDBJ databases">
        <title>Genomic Encyclopedia of Type Strains, Phase IV (KMG-IV): sequencing the most valuable type-strain genomes for metagenomic binning, comparative biology and taxonomic classification.</title>
        <authorList>
            <person name="Goeker M."/>
        </authorList>
    </citation>
    <scope>NUCLEOTIDE SEQUENCE [LARGE SCALE GENOMIC DNA]</scope>
    <source>
        <strain evidence="9 10">DSM 24233</strain>
    </source>
</reference>
<dbReference type="CDD" id="cd01086">
    <property type="entry name" value="MetAP1"/>
    <property type="match status" value="1"/>
</dbReference>
<organism evidence="9 10">
    <name type="scientific">Desulfobaculum xiamenense</name>
    <dbReference type="NCBI Taxonomy" id="995050"/>
    <lineage>
        <taxon>Bacteria</taxon>
        <taxon>Pseudomonadati</taxon>
        <taxon>Thermodesulfobacteriota</taxon>
        <taxon>Desulfovibrionia</taxon>
        <taxon>Desulfovibrionales</taxon>
        <taxon>Desulfovibrionaceae</taxon>
        <taxon>Desulfobaculum</taxon>
    </lineage>
</organism>
<keyword evidence="4 6" id="KW-0479">Metal-binding</keyword>
<dbReference type="InterPro" id="IPR001714">
    <property type="entry name" value="Pept_M24_MAP"/>
</dbReference>
<keyword evidence="3 6" id="KW-0645">Protease</keyword>
<dbReference type="GO" id="GO:0070006">
    <property type="term" value="F:metalloaminopeptidase activity"/>
    <property type="evidence" value="ECO:0007669"/>
    <property type="project" value="UniProtKB-UniRule"/>
</dbReference>
<keyword evidence="5 6" id="KW-0378">Hydrolase</keyword>
<feature type="binding site" evidence="6">
    <location>
        <position position="170"/>
    </location>
    <ligand>
        <name>a divalent metal cation</name>
        <dbReference type="ChEBI" id="CHEBI:60240"/>
        <label>2</label>
        <note>catalytic</note>
    </ligand>
</feature>
<keyword evidence="10" id="KW-1185">Reference proteome</keyword>
<evidence type="ECO:0000259" key="8">
    <source>
        <dbReference type="Pfam" id="PF00557"/>
    </source>
</evidence>
<feature type="binding site" evidence="6">
    <location>
        <position position="204"/>
    </location>
    <ligand>
        <name>a divalent metal cation</name>
        <dbReference type="ChEBI" id="CHEBI:60240"/>
        <label>2</label>
        <note>catalytic</note>
    </ligand>
</feature>
<evidence type="ECO:0000256" key="6">
    <source>
        <dbReference type="HAMAP-Rule" id="MF_01974"/>
    </source>
</evidence>
<dbReference type="Gene3D" id="3.90.230.10">
    <property type="entry name" value="Creatinase/methionine aminopeptidase superfamily"/>
    <property type="match status" value="1"/>
</dbReference>
<evidence type="ECO:0000256" key="2">
    <source>
        <dbReference type="ARBA" id="ARBA00022438"/>
    </source>
</evidence>
<dbReference type="PANTHER" id="PTHR43330:SF27">
    <property type="entry name" value="METHIONINE AMINOPEPTIDASE"/>
    <property type="match status" value="1"/>
</dbReference>
<comment type="caution">
    <text evidence="6">Lacks conserved residue(s) required for the propagation of feature annotation.</text>
</comment>
<dbReference type="EC" id="3.4.11.18" evidence="6 7"/>
<dbReference type="NCBIfam" id="TIGR00500">
    <property type="entry name" value="met_pdase_I"/>
    <property type="match status" value="1"/>
</dbReference>
<feature type="binding site" evidence="6">
    <location>
        <position position="79"/>
    </location>
    <ligand>
        <name>substrate</name>
    </ligand>
</feature>
<evidence type="ECO:0000313" key="9">
    <source>
        <dbReference type="EMBL" id="NJB66837.1"/>
    </source>
</evidence>
<proteinExistence type="inferred from homology"/>
<dbReference type="EMBL" id="JAATJA010000001">
    <property type="protein sequence ID" value="NJB66837.1"/>
    <property type="molecule type" value="Genomic_DNA"/>
</dbReference>
<evidence type="ECO:0000256" key="1">
    <source>
        <dbReference type="ARBA" id="ARBA00002521"/>
    </source>
</evidence>
<name>A0A846QIF6_9BACT</name>
<dbReference type="GO" id="GO:0046872">
    <property type="term" value="F:metal ion binding"/>
    <property type="evidence" value="ECO:0007669"/>
    <property type="project" value="UniProtKB-UniRule"/>
</dbReference>
<dbReference type="InterPro" id="IPR002467">
    <property type="entry name" value="Pept_M24A_MAP1"/>
</dbReference>
<feature type="binding site" evidence="6">
    <location>
        <position position="107"/>
    </location>
    <ligand>
        <name>a divalent metal cation</name>
        <dbReference type="ChEBI" id="CHEBI:60240"/>
        <label>1</label>
    </ligand>
</feature>
<dbReference type="InterPro" id="IPR000994">
    <property type="entry name" value="Pept_M24"/>
</dbReference>
<comment type="subunit">
    <text evidence="6">Monomer.</text>
</comment>
<sequence>MKLKNKSEIALMREAGLLLWKAHMIAAEMVEPGVTTEAIDAEVEKFILGNNATPLFKGVPGKVPFPATCCISVNEEVVHGIPSSRQLIAGDIVSIDIGLKIKGWCADCACSHGVDGLDDEKRALLDVTEECLRIAIKDIRPGEKWSKIAKKMAKHARNAGFSVVEELVGHGIGESMWELPQIPNYFSHNCEDFRIKQGMVLAVEPMINAGVKEVQTLDDHWTIVTADRRPSAHFEHTIAVTAAGAQVMTCGPNGEGWALR</sequence>
<evidence type="ECO:0000256" key="4">
    <source>
        <dbReference type="ARBA" id="ARBA00022723"/>
    </source>
</evidence>
<dbReference type="GO" id="GO:0006508">
    <property type="term" value="P:proteolysis"/>
    <property type="evidence" value="ECO:0007669"/>
    <property type="project" value="UniProtKB-KW"/>
</dbReference>
<dbReference type="SUPFAM" id="SSF55920">
    <property type="entry name" value="Creatinase/aminopeptidase"/>
    <property type="match status" value="1"/>
</dbReference>
<dbReference type="AlphaFoldDB" id="A0A846QIF6"/>
<dbReference type="Pfam" id="PF00557">
    <property type="entry name" value="Peptidase_M24"/>
    <property type="match status" value="1"/>
</dbReference>
<dbReference type="HAMAP" id="MF_01974">
    <property type="entry name" value="MetAP_1"/>
    <property type="match status" value="1"/>
</dbReference>
<dbReference type="PRINTS" id="PR00599">
    <property type="entry name" value="MAPEPTIDASE"/>
</dbReference>
<feature type="binding site" evidence="6">
    <location>
        <position position="107"/>
    </location>
    <ligand>
        <name>a divalent metal cation</name>
        <dbReference type="ChEBI" id="CHEBI:60240"/>
        <label>2</label>
        <note>catalytic</note>
    </ligand>
</feature>
<dbReference type="GO" id="GO:0004239">
    <property type="term" value="F:initiator methionyl aminopeptidase activity"/>
    <property type="evidence" value="ECO:0007669"/>
    <property type="project" value="UniProtKB-UniRule"/>
</dbReference>
<dbReference type="RefSeq" id="WP_167939937.1">
    <property type="nucleotide sequence ID" value="NZ_JAATJA010000001.1"/>
</dbReference>
<gene>
    <name evidence="6" type="primary">map</name>
    <name evidence="9" type="ORF">GGQ74_000477</name>
</gene>
<feature type="binding site" evidence="6">
    <location>
        <position position="235"/>
    </location>
    <ligand>
        <name>a divalent metal cation</name>
        <dbReference type="ChEBI" id="CHEBI:60240"/>
        <label>1</label>
    </ligand>
</feature>
<dbReference type="Proteomes" id="UP000580856">
    <property type="component" value="Unassembled WGS sequence"/>
</dbReference>
<dbReference type="PANTHER" id="PTHR43330">
    <property type="entry name" value="METHIONINE AMINOPEPTIDASE"/>
    <property type="match status" value="1"/>
</dbReference>
<comment type="similarity">
    <text evidence="6">Belongs to the peptidase M24A family. Methionine aminopeptidase type 1 subfamily.</text>
</comment>
<dbReference type="GO" id="GO:0005829">
    <property type="term" value="C:cytosol"/>
    <property type="evidence" value="ECO:0007669"/>
    <property type="project" value="TreeGrafter"/>
</dbReference>
<evidence type="ECO:0000256" key="3">
    <source>
        <dbReference type="ARBA" id="ARBA00022670"/>
    </source>
</evidence>
<comment type="function">
    <text evidence="1 6">Removes the N-terminal methionine from nascent proteins. The N-terminal methionine is often cleaved when the second residue in the primary sequence is small and uncharged (Met-Ala-, Cys, Gly, Pro, Ser, Thr, or Val). Requires deformylation of the N(alpha)-formylated initiator methionine before it can be hydrolyzed.</text>
</comment>
<keyword evidence="2 6" id="KW-0031">Aminopeptidase</keyword>
<protein>
    <recommendedName>
        <fullName evidence="6 7">Methionine aminopeptidase</fullName>
        <shortName evidence="6">MAP</shortName>
        <shortName evidence="6">MetAP</shortName>
        <ecNumber evidence="6 7">3.4.11.18</ecNumber>
    </recommendedName>
    <alternativeName>
        <fullName evidence="6">Peptidase M</fullName>
    </alternativeName>
</protein>
<accession>A0A846QIF6</accession>
<dbReference type="InterPro" id="IPR036005">
    <property type="entry name" value="Creatinase/aminopeptidase-like"/>
</dbReference>
<evidence type="ECO:0000256" key="7">
    <source>
        <dbReference type="RuleBase" id="RU003653"/>
    </source>
</evidence>
<evidence type="ECO:0000313" key="10">
    <source>
        <dbReference type="Proteomes" id="UP000580856"/>
    </source>
</evidence>
<feature type="domain" description="Peptidase M24" evidence="8">
    <location>
        <begin position="11"/>
        <end position="242"/>
    </location>
</feature>
<feature type="binding site" evidence="6">
    <location>
        <position position="235"/>
    </location>
    <ligand>
        <name>a divalent metal cation</name>
        <dbReference type="ChEBI" id="CHEBI:60240"/>
        <label>2</label>
        <note>catalytic</note>
    </ligand>
</feature>
<comment type="caution">
    <text evidence="9">The sequence shown here is derived from an EMBL/GenBank/DDBJ whole genome shotgun (WGS) entry which is preliminary data.</text>
</comment>
<comment type="cofactor">
    <cofactor evidence="6">
        <name>Co(2+)</name>
        <dbReference type="ChEBI" id="CHEBI:48828"/>
    </cofactor>
    <cofactor evidence="6">
        <name>Zn(2+)</name>
        <dbReference type="ChEBI" id="CHEBI:29105"/>
    </cofactor>
    <cofactor evidence="6">
        <name>Mn(2+)</name>
        <dbReference type="ChEBI" id="CHEBI:29035"/>
    </cofactor>
    <cofactor evidence="6">
        <name>Fe(2+)</name>
        <dbReference type="ChEBI" id="CHEBI:29033"/>
    </cofactor>
    <text evidence="6">Binds 2 divalent metal cations per subunit. Has a high-affinity and a low affinity metal-binding site. The true nature of the physiological cofactor is under debate. The enzyme is active with cobalt, zinc, manganese or divalent iron ions. Most likely, methionine aminopeptidases function as mononuclear Fe(2+)-metalloproteases under physiological conditions, and the catalytically relevant metal-binding site has been assigned to the histidine-containing high-affinity site.</text>
</comment>